<dbReference type="EMBL" id="MDYQ01000257">
    <property type="protein sequence ID" value="PRP77687.1"/>
    <property type="molecule type" value="Genomic_DNA"/>
</dbReference>
<dbReference type="PROSITE" id="PS50011">
    <property type="entry name" value="PROTEIN_KINASE_DOM"/>
    <property type="match status" value="1"/>
</dbReference>
<evidence type="ECO:0000313" key="4">
    <source>
        <dbReference type="EMBL" id="PRP77687.1"/>
    </source>
</evidence>
<dbReference type="OrthoDB" id="1043025at2759"/>
<dbReference type="AlphaFoldDB" id="A0A2P6N141"/>
<evidence type="ECO:0000259" key="3">
    <source>
        <dbReference type="PROSITE" id="PS50011"/>
    </source>
</evidence>
<reference evidence="4 5" key="1">
    <citation type="journal article" date="2018" name="Genome Biol. Evol.">
        <title>Multiple Roots of Fruiting Body Formation in Amoebozoa.</title>
        <authorList>
            <person name="Hillmann F."/>
            <person name="Forbes G."/>
            <person name="Novohradska S."/>
            <person name="Ferling I."/>
            <person name="Riege K."/>
            <person name="Groth M."/>
            <person name="Westermann M."/>
            <person name="Marz M."/>
            <person name="Spaller T."/>
            <person name="Winckler T."/>
            <person name="Schaap P."/>
            <person name="Glockner G."/>
        </authorList>
    </citation>
    <scope>NUCLEOTIDE SEQUENCE [LARGE SCALE GENOMIC DNA]</scope>
    <source>
        <strain evidence="4 5">Jena</strain>
    </source>
</reference>
<evidence type="ECO:0000256" key="2">
    <source>
        <dbReference type="ARBA" id="ARBA00022840"/>
    </source>
</evidence>
<protein>
    <recommendedName>
        <fullName evidence="3">Protein kinase domain-containing protein</fullName>
    </recommendedName>
</protein>
<keyword evidence="1" id="KW-0547">Nucleotide-binding</keyword>
<dbReference type="InterPro" id="IPR050629">
    <property type="entry name" value="STE20/SPS1-PAK"/>
</dbReference>
<keyword evidence="2" id="KW-0067">ATP-binding</keyword>
<accession>A0A2P6N141</accession>
<dbReference type="SUPFAM" id="SSF56112">
    <property type="entry name" value="Protein kinase-like (PK-like)"/>
    <property type="match status" value="1"/>
</dbReference>
<organism evidence="4 5">
    <name type="scientific">Planoprotostelium fungivorum</name>
    <dbReference type="NCBI Taxonomy" id="1890364"/>
    <lineage>
        <taxon>Eukaryota</taxon>
        <taxon>Amoebozoa</taxon>
        <taxon>Evosea</taxon>
        <taxon>Variosea</taxon>
        <taxon>Cavosteliida</taxon>
        <taxon>Cavosteliaceae</taxon>
        <taxon>Planoprotostelium</taxon>
    </lineage>
</organism>
<dbReference type="PANTHER" id="PTHR48012">
    <property type="entry name" value="STERILE20-LIKE KINASE, ISOFORM B-RELATED"/>
    <property type="match status" value="1"/>
</dbReference>
<comment type="caution">
    <text evidence="4">The sequence shown here is derived from an EMBL/GenBank/DDBJ whole genome shotgun (WGS) entry which is preliminary data.</text>
</comment>
<dbReference type="InterPro" id="IPR000719">
    <property type="entry name" value="Prot_kinase_dom"/>
</dbReference>
<dbReference type="STRING" id="1890364.A0A2P6N141"/>
<sequence>MPDMPGLKLVKTIFSRRSSKDLVVDLPSLVEVKTDEQPILIQNFNPNAYTVVSRLGRGSFGYVDLVRSGETFYALKYQKARRRNFGEEIDTLVYISQKGDHDNIAKLHWASGDDTKTGLIAMEYIDGISLNRLTTPMNESQLRLVTRQVVSGLRFLHSIGVVHRDIKPENIMLDRNGNVKIIDLGIAHNFSTTAPDTATGSLLYMSPEQICCLDRPISYGPRVDCWALGISLIELALGKLPNNDLSKSEVVSTIKKGDSPTLAKMKRQFRVDTDFSADFHDFVSACVKRNPQERPSAMELSHHRWLMEEEEEQVKESLVNLVKDNLQRRRLSSSGRRNSQK</sequence>
<evidence type="ECO:0000313" key="5">
    <source>
        <dbReference type="Proteomes" id="UP000241769"/>
    </source>
</evidence>
<proteinExistence type="predicted"/>
<dbReference type="InterPro" id="IPR011009">
    <property type="entry name" value="Kinase-like_dom_sf"/>
</dbReference>
<dbReference type="PANTHER" id="PTHR48012:SF2">
    <property type="entry name" value="STERILE20-LIKE KINASE, ISOFORM B"/>
    <property type="match status" value="1"/>
</dbReference>
<dbReference type="GO" id="GO:0005737">
    <property type="term" value="C:cytoplasm"/>
    <property type="evidence" value="ECO:0007669"/>
    <property type="project" value="TreeGrafter"/>
</dbReference>
<dbReference type="SMART" id="SM00220">
    <property type="entry name" value="S_TKc"/>
    <property type="match status" value="1"/>
</dbReference>
<feature type="domain" description="Protein kinase" evidence="3">
    <location>
        <begin position="49"/>
        <end position="306"/>
    </location>
</feature>
<name>A0A2P6N141_9EUKA</name>
<dbReference type="PROSITE" id="PS00108">
    <property type="entry name" value="PROTEIN_KINASE_ST"/>
    <property type="match status" value="1"/>
</dbReference>
<dbReference type="Pfam" id="PF00069">
    <property type="entry name" value="Pkinase"/>
    <property type="match status" value="1"/>
</dbReference>
<dbReference type="GO" id="GO:0004672">
    <property type="term" value="F:protein kinase activity"/>
    <property type="evidence" value="ECO:0007669"/>
    <property type="project" value="InterPro"/>
</dbReference>
<gene>
    <name evidence="4" type="ORF">PROFUN_00548</name>
</gene>
<keyword evidence="5" id="KW-1185">Reference proteome</keyword>
<dbReference type="Gene3D" id="1.10.510.10">
    <property type="entry name" value="Transferase(Phosphotransferase) domain 1"/>
    <property type="match status" value="1"/>
</dbReference>
<dbReference type="InterPro" id="IPR008271">
    <property type="entry name" value="Ser/Thr_kinase_AS"/>
</dbReference>
<dbReference type="Proteomes" id="UP000241769">
    <property type="component" value="Unassembled WGS sequence"/>
</dbReference>
<dbReference type="InParanoid" id="A0A2P6N141"/>
<evidence type="ECO:0000256" key="1">
    <source>
        <dbReference type="ARBA" id="ARBA00022741"/>
    </source>
</evidence>
<dbReference type="GO" id="GO:0005524">
    <property type="term" value="F:ATP binding"/>
    <property type="evidence" value="ECO:0007669"/>
    <property type="project" value="UniProtKB-KW"/>
</dbReference>